<accession>A0A8J3QD76</accession>
<name>A0A8J3QD76_9ACTN</name>
<evidence type="ECO:0000256" key="1">
    <source>
        <dbReference type="SAM" id="SignalP"/>
    </source>
</evidence>
<dbReference type="EMBL" id="BONY01000037">
    <property type="protein sequence ID" value="GIH07553.1"/>
    <property type="molecule type" value="Genomic_DNA"/>
</dbReference>
<sequence>MHGRLRRLAAAAAVTVVSTAAFLFPASPATAGLYPCRSNGNAFTVYNIYWFTATWLDVLSARTTDNCNDIQVKLDGGTSDYDYMCVVFTNITNNCNYATPVREDMSWTNIATNVADNVPYTIRIYFRNGRIGRHGVTYAG</sequence>
<proteinExistence type="predicted"/>
<evidence type="ECO:0000313" key="2">
    <source>
        <dbReference type="EMBL" id="GIH07553.1"/>
    </source>
</evidence>
<keyword evidence="3" id="KW-1185">Reference proteome</keyword>
<evidence type="ECO:0008006" key="4">
    <source>
        <dbReference type="Google" id="ProtNLM"/>
    </source>
</evidence>
<protein>
    <recommendedName>
        <fullName evidence="4">Immunomodulatory protein</fullName>
    </recommendedName>
</protein>
<gene>
    <name evidence="2" type="ORF">Rhe02_56200</name>
</gene>
<reference evidence="2" key="1">
    <citation type="submission" date="2021-01" db="EMBL/GenBank/DDBJ databases">
        <title>Whole genome shotgun sequence of Rhizocola hellebori NBRC 109834.</title>
        <authorList>
            <person name="Komaki H."/>
            <person name="Tamura T."/>
        </authorList>
    </citation>
    <scope>NUCLEOTIDE SEQUENCE</scope>
    <source>
        <strain evidence="2">NBRC 109834</strain>
    </source>
</reference>
<dbReference type="Proteomes" id="UP000612899">
    <property type="component" value="Unassembled WGS sequence"/>
</dbReference>
<evidence type="ECO:0000313" key="3">
    <source>
        <dbReference type="Proteomes" id="UP000612899"/>
    </source>
</evidence>
<dbReference type="AlphaFoldDB" id="A0A8J3QD76"/>
<keyword evidence="1" id="KW-0732">Signal</keyword>
<organism evidence="2 3">
    <name type="scientific">Rhizocola hellebori</name>
    <dbReference type="NCBI Taxonomy" id="1392758"/>
    <lineage>
        <taxon>Bacteria</taxon>
        <taxon>Bacillati</taxon>
        <taxon>Actinomycetota</taxon>
        <taxon>Actinomycetes</taxon>
        <taxon>Micromonosporales</taxon>
        <taxon>Micromonosporaceae</taxon>
        <taxon>Rhizocola</taxon>
    </lineage>
</organism>
<comment type="caution">
    <text evidence="2">The sequence shown here is derived from an EMBL/GenBank/DDBJ whole genome shotgun (WGS) entry which is preliminary data.</text>
</comment>
<dbReference type="RefSeq" id="WP_203911338.1">
    <property type="nucleotide sequence ID" value="NZ_BONY01000037.1"/>
</dbReference>
<feature type="signal peptide" evidence="1">
    <location>
        <begin position="1"/>
        <end position="31"/>
    </location>
</feature>
<feature type="chain" id="PRO_5035292864" description="Immunomodulatory protein" evidence="1">
    <location>
        <begin position="32"/>
        <end position="140"/>
    </location>
</feature>